<name>A0A5A7NBR4_9PROT</name>
<dbReference type="Proteomes" id="UP000324996">
    <property type="component" value="Unassembled WGS sequence"/>
</dbReference>
<dbReference type="AlphaFoldDB" id="A0A5A7NBR4"/>
<organism evidence="2 3">
    <name type="scientific">Iodidimonas nitroreducens</name>
    <dbReference type="NCBI Taxonomy" id="1236968"/>
    <lineage>
        <taxon>Bacteria</taxon>
        <taxon>Pseudomonadati</taxon>
        <taxon>Pseudomonadota</taxon>
        <taxon>Alphaproteobacteria</taxon>
        <taxon>Iodidimonadales</taxon>
        <taxon>Iodidimonadaceae</taxon>
        <taxon>Iodidimonas</taxon>
    </lineage>
</organism>
<reference evidence="2 3" key="1">
    <citation type="submission" date="2019-09" db="EMBL/GenBank/DDBJ databases">
        <title>NBRP : Genome information of microbial organism related human and environment.</title>
        <authorList>
            <person name="Hattori M."/>
            <person name="Oshima K."/>
            <person name="Inaba H."/>
            <person name="Suda W."/>
            <person name="Sakamoto M."/>
            <person name="Iino T."/>
            <person name="Kitahara M."/>
            <person name="Oshida Y."/>
            <person name="Iida T."/>
            <person name="Kudo T."/>
            <person name="Itoh T."/>
            <person name="Ohkuma M."/>
        </authorList>
    </citation>
    <scope>NUCLEOTIDE SEQUENCE [LARGE SCALE GENOMIC DNA]</scope>
    <source>
        <strain evidence="2 3">Q-1</strain>
    </source>
</reference>
<dbReference type="Pfam" id="PF03235">
    <property type="entry name" value="GmrSD_N"/>
    <property type="match status" value="1"/>
</dbReference>
<comment type="caution">
    <text evidence="2">The sequence shown here is derived from an EMBL/GenBank/DDBJ whole genome shotgun (WGS) entry which is preliminary data.</text>
</comment>
<proteinExistence type="predicted"/>
<dbReference type="RefSeq" id="WP_042084034.1">
    <property type="nucleotide sequence ID" value="NZ_BKCN01000015.1"/>
</dbReference>
<feature type="domain" description="GmrSD restriction endonucleases N-terminal" evidence="1">
    <location>
        <begin position="43"/>
        <end position="196"/>
    </location>
</feature>
<accession>A0A5A7NBR4</accession>
<dbReference type="EMBL" id="BKCN01000015">
    <property type="protein sequence ID" value="GER04930.1"/>
    <property type="molecule type" value="Genomic_DNA"/>
</dbReference>
<dbReference type="PANTHER" id="PTHR39639:SF1">
    <property type="entry name" value="DUF262 DOMAIN-CONTAINING PROTEIN"/>
    <property type="match status" value="1"/>
</dbReference>
<dbReference type="PANTHER" id="PTHR39639">
    <property type="entry name" value="CHROMOSOME 16, WHOLE GENOME SHOTGUN SEQUENCE"/>
    <property type="match status" value="1"/>
</dbReference>
<dbReference type="InterPro" id="IPR004919">
    <property type="entry name" value="GmrSD_N"/>
</dbReference>
<gene>
    <name evidence="2" type="ORF">JCM17846_26120</name>
</gene>
<evidence type="ECO:0000313" key="3">
    <source>
        <dbReference type="Proteomes" id="UP000324996"/>
    </source>
</evidence>
<protein>
    <recommendedName>
        <fullName evidence="1">GmrSD restriction endonucleases N-terminal domain-containing protein</fullName>
    </recommendedName>
</protein>
<evidence type="ECO:0000313" key="2">
    <source>
        <dbReference type="EMBL" id="GER04930.1"/>
    </source>
</evidence>
<sequence>MTKDKNEEILVEDEPEEDECGTHVEFDIATYPSDLTLAVIHEMWKNEDITIPSFQRNFVWKIKQSSLLIESFLLGLPVPQVFFYIDNESRNLVIDGQQRIMSVIYFLEGYFGTENMQGRRAVFRLTGLSEKSPYAKKRFIDLSSQDQRRIKGAVLRAVNIKQLAPANQSTSMYHIFERLNTGGTPLRPQEIRNCIFHGPLVERLQELNEDANWRTILASKPRDKHQRDVEMILRIFAMTERGSAYEKPMKEFLNQQMHIHDGSKISPKVEQFVKGFSTVTDVIRKELNPKPFHIRGPLNLAAMDSIMAVLIQNSGKIPKDIAIRFKNLTENDDYRKFIFFNTSDASAVKERLYLAERHLIL</sequence>
<evidence type="ECO:0000259" key="1">
    <source>
        <dbReference type="Pfam" id="PF03235"/>
    </source>
</evidence>
<keyword evidence="3" id="KW-1185">Reference proteome</keyword>